<proteinExistence type="predicted"/>
<feature type="compositionally biased region" description="Basic and acidic residues" evidence="1">
    <location>
        <begin position="35"/>
        <end position="63"/>
    </location>
</feature>
<accession>A0A8H3FMK8</accession>
<feature type="compositionally biased region" description="Basic and acidic residues" evidence="1">
    <location>
        <begin position="1"/>
        <end position="12"/>
    </location>
</feature>
<reference evidence="2" key="1">
    <citation type="submission" date="2021-03" db="EMBL/GenBank/DDBJ databases">
        <authorList>
            <person name="Tagirdzhanova G."/>
        </authorList>
    </citation>
    <scope>NUCLEOTIDE SEQUENCE</scope>
</reference>
<keyword evidence="3" id="KW-1185">Reference proteome</keyword>
<gene>
    <name evidence="2" type="ORF">ALECFALPRED_003174</name>
</gene>
<dbReference type="AlphaFoldDB" id="A0A8H3FMK8"/>
<comment type="caution">
    <text evidence="2">The sequence shown here is derived from an EMBL/GenBank/DDBJ whole genome shotgun (WGS) entry which is preliminary data.</text>
</comment>
<protein>
    <submittedName>
        <fullName evidence="2">Uncharacterized protein</fullName>
    </submittedName>
</protein>
<feature type="compositionally biased region" description="Acidic residues" evidence="1">
    <location>
        <begin position="13"/>
        <end position="29"/>
    </location>
</feature>
<evidence type="ECO:0000313" key="2">
    <source>
        <dbReference type="EMBL" id="CAF9925592.1"/>
    </source>
</evidence>
<dbReference type="Proteomes" id="UP000664203">
    <property type="component" value="Unassembled WGS sequence"/>
</dbReference>
<organism evidence="2 3">
    <name type="scientific">Alectoria fallacina</name>
    <dbReference type="NCBI Taxonomy" id="1903189"/>
    <lineage>
        <taxon>Eukaryota</taxon>
        <taxon>Fungi</taxon>
        <taxon>Dikarya</taxon>
        <taxon>Ascomycota</taxon>
        <taxon>Pezizomycotina</taxon>
        <taxon>Lecanoromycetes</taxon>
        <taxon>OSLEUM clade</taxon>
        <taxon>Lecanoromycetidae</taxon>
        <taxon>Lecanorales</taxon>
        <taxon>Lecanorineae</taxon>
        <taxon>Parmeliaceae</taxon>
        <taxon>Alectoria</taxon>
    </lineage>
</organism>
<feature type="compositionally biased region" description="Polar residues" evidence="1">
    <location>
        <begin position="75"/>
        <end position="86"/>
    </location>
</feature>
<name>A0A8H3FMK8_9LECA</name>
<feature type="region of interest" description="Disordered" evidence="1">
    <location>
        <begin position="1"/>
        <end position="86"/>
    </location>
</feature>
<evidence type="ECO:0000313" key="3">
    <source>
        <dbReference type="Proteomes" id="UP000664203"/>
    </source>
</evidence>
<dbReference type="EMBL" id="CAJPDR010000205">
    <property type="protein sequence ID" value="CAF9925592.1"/>
    <property type="molecule type" value="Genomic_DNA"/>
</dbReference>
<sequence length="86" mass="9246">MNKGDKVSRYEDDVCDDLSDLSDDSEDDDARGTGPKKDEAAGDNHDEVSSTHDQGSESEKINDDNQLGGDWLSVEGQTQVENGAEG</sequence>
<evidence type="ECO:0000256" key="1">
    <source>
        <dbReference type="SAM" id="MobiDB-lite"/>
    </source>
</evidence>